<dbReference type="AlphaFoldDB" id="A0AAV2GW61"/>
<organism evidence="1 2">
    <name type="scientific">Linum trigynum</name>
    <dbReference type="NCBI Taxonomy" id="586398"/>
    <lineage>
        <taxon>Eukaryota</taxon>
        <taxon>Viridiplantae</taxon>
        <taxon>Streptophyta</taxon>
        <taxon>Embryophyta</taxon>
        <taxon>Tracheophyta</taxon>
        <taxon>Spermatophyta</taxon>
        <taxon>Magnoliopsida</taxon>
        <taxon>eudicotyledons</taxon>
        <taxon>Gunneridae</taxon>
        <taxon>Pentapetalae</taxon>
        <taxon>rosids</taxon>
        <taxon>fabids</taxon>
        <taxon>Malpighiales</taxon>
        <taxon>Linaceae</taxon>
        <taxon>Linum</taxon>
    </lineage>
</organism>
<gene>
    <name evidence="1" type="ORF">LTRI10_LOCUS53774</name>
</gene>
<proteinExistence type="predicted"/>
<sequence length="141" mass="16243">MYDGFGGIINLNKSIVCLLDLIHHPNPTSRGGTSRSVGSTDLDPQKSVGPTDSIFLIPKANDGFFVQALRLMDFHDQIHHQNPQANDPIEYFIQVVERKKNRRVMDWSKRWGRRDDSFYSIINYVTRKKTNHLSRTKIKSS</sequence>
<dbReference type="Proteomes" id="UP001497516">
    <property type="component" value="Chromosome 9"/>
</dbReference>
<reference evidence="1 2" key="1">
    <citation type="submission" date="2024-04" db="EMBL/GenBank/DDBJ databases">
        <authorList>
            <person name="Fracassetti M."/>
        </authorList>
    </citation>
    <scope>NUCLEOTIDE SEQUENCE [LARGE SCALE GENOMIC DNA]</scope>
</reference>
<keyword evidence="2" id="KW-1185">Reference proteome</keyword>
<accession>A0AAV2GW61</accession>
<protein>
    <submittedName>
        <fullName evidence="1">Uncharacterized protein</fullName>
    </submittedName>
</protein>
<name>A0AAV2GW61_9ROSI</name>
<evidence type="ECO:0000313" key="1">
    <source>
        <dbReference type="EMBL" id="CAL1414627.1"/>
    </source>
</evidence>
<dbReference type="EMBL" id="OZ034822">
    <property type="protein sequence ID" value="CAL1414627.1"/>
    <property type="molecule type" value="Genomic_DNA"/>
</dbReference>
<evidence type="ECO:0000313" key="2">
    <source>
        <dbReference type="Proteomes" id="UP001497516"/>
    </source>
</evidence>